<reference evidence="2" key="1">
    <citation type="submission" date="2021-04" db="EMBL/GenBank/DDBJ databases">
        <title>Oceanospirillales bacteria with DddD are important DMSP degraders in coastal seawater.</title>
        <authorList>
            <person name="Liu J."/>
        </authorList>
    </citation>
    <scope>NUCLEOTIDE SEQUENCE</scope>
    <source>
        <strain evidence="2">D13-1</strain>
    </source>
</reference>
<name>A0ABY5HMC2_9GAMM</name>
<protein>
    <submittedName>
        <fullName evidence="2">DsbA family oxidoreductase</fullName>
    </submittedName>
</protein>
<evidence type="ECO:0000259" key="1">
    <source>
        <dbReference type="Pfam" id="PF01323"/>
    </source>
</evidence>
<dbReference type="RefSeq" id="WP_255854451.1">
    <property type="nucleotide sequence ID" value="NZ_CP073347.1"/>
</dbReference>
<dbReference type="InterPro" id="IPR001853">
    <property type="entry name" value="DSBA-like_thioredoxin_dom"/>
</dbReference>
<feature type="domain" description="DSBA-like thioredoxin" evidence="1">
    <location>
        <begin position="6"/>
        <end position="165"/>
    </location>
</feature>
<dbReference type="Pfam" id="PF01323">
    <property type="entry name" value="DSBA"/>
    <property type="match status" value="1"/>
</dbReference>
<evidence type="ECO:0000313" key="3">
    <source>
        <dbReference type="Proteomes" id="UP001058461"/>
    </source>
</evidence>
<dbReference type="Proteomes" id="UP001058461">
    <property type="component" value="Chromosome"/>
</dbReference>
<proteinExistence type="predicted"/>
<dbReference type="SUPFAM" id="SSF52833">
    <property type="entry name" value="Thioredoxin-like"/>
    <property type="match status" value="1"/>
</dbReference>
<dbReference type="InterPro" id="IPR036249">
    <property type="entry name" value="Thioredoxin-like_sf"/>
</dbReference>
<dbReference type="PANTHER" id="PTHR13887:SF41">
    <property type="entry name" value="THIOREDOXIN SUPERFAMILY PROTEIN"/>
    <property type="match status" value="1"/>
</dbReference>
<accession>A0ABY5HMC2</accession>
<dbReference type="Gene3D" id="3.40.30.10">
    <property type="entry name" value="Glutaredoxin"/>
    <property type="match status" value="1"/>
</dbReference>
<organism evidence="2 3">
    <name type="scientific">Marinobacterium rhizophilum</name>
    <dbReference type="NCBI Taxonomy" id="420402"/>
    <lineage>
        <taxon>Bacteria</taxon>
        <taxon>Pseudomonadati</taxon>
        <taxon>Pseudomonadota</taxon>
        <taxon>Gammaproteobacteria</taxon>
        <taxon>Oceanospirillales</taxon>
        <taxon>Oceanospirillaceae</taxon>
        <taxon>Marinobacterium</taxon>
    </lineage>
</organism>
<dbReference type="CDD" id="cd03024">
    <property type="entry name" value="DsbA_FrnE"/>
    <property type="match status" value="1"/>
</dbReference>
<dbReference type="EMBL" id="CP073347">
    <property type="protein sequence ID" value="UTW12380.1"/>
    <property type="molecule type" value="Genomic_DNA"/>
</dbReference>
<sequence length="222" mass="24287">MNRTLTIDVYFDVICPWCLIGKRHLDTTLAQLRADQPDIVIEINWHGVQLLPQLPAQGLPFADFYRQRLGSETAVRARQHQVQQAAEAAGVELDLSRIRTMPNTADVHRLFQQAARSASPAQQDTLLERIFAAYFTNGEDLGDGETLRTLSRESGISPAAIEHCLLGDGKPFQGEPGAPAVQSVPGFVFNGIRTLSGAQPVDVLEGAIYRLLSLTDRCGLPA</sequence>
<evidence type="ECO:0000313" key="2">
    <source>
        <dbReference type="EMBL" id="UTW12380.1"/>
    </source>
</evidence>
<keyword evidence="3" id="KW-1185">Reference proteome</keyword>
<gene>
    <name evidence="2" type="ORF">KDW95_01465</name>
</gene>
<dbReference type="PANTHER" id="PTHR13887">
    <property type="entry name" value="GLUTATHIONE S-TRANSFERASE KAPPA"/>
    <property type="match status" value="1"/>
</dbReference>